<dbReference type="InterPro" id="IPR015424">
    <property type="entry name" value="PyrdxlP-dep_Trfase"/>
</dbReference>
<gene>
    <name evidence="7" type="ORF">M8523_07275</name>
</gene>
<proteinExistence type="inferred from homology"/>
<keyword evidence="5 6" id="KW-0663">Pyridoxal phosphate</keyword>
<dbReference type="Proteomes" id="UP001165667">
    <property type="component" value="Unassembled WGS sequence"/>
</dbReference>
<dbReference type="PANTHER" id="PTHR43094:SF1">
    <property type="entry name" value="AMINOTRANSFERASE CLASS-III"/>
    <property type="match status" value="1"/>
</dbReference>
<dbReference type="Pfam" id="PF00202">
    <property type="entry name" value="Aminotran_3"/>
    <property type="match status" value="1"/>
</dbReference>
<evidence type="ECO:0000256" key="3">
    <source>
        <dbReference type="ARBA" id="ARBA00022576"/>
    </source>
</evidence>
<dbReference type="NCBIfam" id="NF005683">
    <property type="entry name" value="PRK07481.1"/>
    <property type="match status" value="1"/>
</dbReference>
<keyword evidence="8" id="KW-1185">Reference proteome</keyword>
<accession>A0AA42CHZ9</accession>
<dbReference type="AlphaFoldDB" id="A0AA42CHZ9"/>
<dbReference type="Gene3D" id="3.40.640.10">
    <property type="entry name" value="Type I PLP-dependent aspartate aminotransferase-like (Major domain)"/>
    <property type="match status" value="1"/>
</dbReference>
<evidence type="ECO:0000256" key="6">
    <source>
        <dbReference type="RuleBase" id="RU003560"/>
    </source>
</evidence>
<keyword evidence="4" id="KW-0808">Transferase</keyword>
<name>A0AA42CHZ9_9HYPH</name>
<dbReference type="GO" id="GO:0030170">
    <property type="term" value="F:pyridoxal phosphate binding"/>
    <property type="evidence" value="ECO:0007669"/>
    <property type="project" value="InterPro"/>
</dbReference>
<dbReference type="EMBL" id="JAMOIM010000003">
    <property type="protein sequence ID" value="MCW6507819.1"/>
    <property type="molecule type" value="Genomic_DNA"/>
</dbReference>
<evidence type="ECO:0000313" key="8">
    <source>
        <dbReference type="Proteomes" id="UP001165667"/>
    </source>
</evidence>
<comment type="caution">
    <text evidence="7">The sequence shown here is derived from an EMBL/GenBank/DDBJ whole genome shotgun (WGS) entry which is preliminary data.</text>
</comment>
<dbReference type="CDD" id="cd00610">
    <property type="entry name" value="OAT_like"/>
    <property type="match status" value="1"/>
</dbReference>
<evidence type="ECO:0000256" key="5">
    <source>
        <dbReference type="ARBA" id="ARBA00022898"/>
    </source>
</evidence>
<dbReference type="PROSITE" id="PS00600">
    <property type="entry name" value="AA_TRANSFER_CLASS_3"/>
    <property type="match status" value="1"/>
</dbReference>
<keyword evidence="3 7" id="KW-0032">Aminotransferase</keyword>
<evidence type="ECO:0000313" key="7">
    <source>
        <dbReference type="EMBL" id="MCW6507819.1"/>
    </source>
</evidence>
<dbReference type="InterPro" id="IPR015421">
    <property type="entry name" value="PyrdxlP-dep_Trfase_major"/>
</dbReference>
<dbReference type="Gene3D" id="3.90.1150.10">
    <property type="entry name" value="Aspartate Aminotransferase, domain 1"/>
    <property type="match status" value="1"/>
</dbReference>
<sequence length="459" mass="49699">MSETLSRTNLSREHSVKRVFHPMAHPNDMDAMPPRVISRGEGVYVFDDAGHKTVDAGAGLWNVNLGYSNHAIKEAIASQLEELPYYSAFKGSTNERLIELSHTLAEWLEPENIKRFFFTSGGSDSVETALRLARQFWKLQGQGDRIKFLSLKRGYHGTHFGGASVNGNSTFRRSYEPLLPGCFHVAVPFDYRNVFGVSDAERLTDLCLAALEDEIQFQGGDTIAAFIAEPVLGAGGVIVPPPNYWPRLKALLDRYGILLIADEVITGFGRTGSWFGCRGWGVQPDLMCLAKALTCGYFPLGAVAIGERVERAFKADNSAMGTISHGYTYSGHPVGCAAALACLRETAALDVVTTARREGDYLLAAFRGMADRFETIGNVRGKGLMMAIEVVSDRAVKTPAGKTYMAALAKATYEAGALVRVLGHTIILSPALVIKRHECDEIVAALQAAFAAASGDPAS</sequence>
<reference evidence="7" key="1">
    <citation type="submission" date="2022-05" db="EMBL/GenBank/DDBJ databases">
        <authorList>
            <person name="Pankratov T."/>
        </authorList>
    </citation>
    <scope>NUCLEOTIDE SEQUENCE</scope>
    <source>
        <strain evidence="7">BP6-180914</strain>
    </source>
</reference>
<comment type="cofactor">
    <cofactor evidence="1">
        <name>pyridoxal 5'-phosphate</name>
        <dbReference type="ChEBI" id="CHEBI:597326"/>
    </cofactor>
</comment>
<evidence type="ECO:0000256" key="2">
    <source>
        <dbReference type="ARBA" id="ARBA00008954"/>
    </source>
</evidence>
<protein>
    <submittedName>
        <fullName evidence="7">Aminotransferase class III-fold pyridoxal phosphate-dependent enzyme</fullName>
    </submittedName>
</protein>
<dbReference type="InterPro" id="IPR049704">
    <property type="entry name" value="Aminotrans_3_PPA_site"/>
</dbReference>
<dbReference type="PIRSF" id="PIRSF000521">
    <property type="entry name" value="Transaminase_4ab_Lys_Orn"/>
    <property type="match status" value="1"/>
</dbReference>
<dbReference type="SUPFAM" id="SSF53383">
    <property type="entry name" value="PLP-dependent transferases"/>
    <property type="match status" value="1"/>
</dbReference>
<organism evidence="7 8">
    <name type="scientific">Lichenifustis flavocetrariae</name>
    <dbReference type="NCBI Taxonomy" id="2949735"/>
    <lineage>
        <taxon>Bacteria</taxon>
        <taxon>Pseudomonadati</taxon>
        <taxon>Pseudomonadota</taxon>
        <taxon>Alphaproteobacteria</taxon>
        <taxon>Hyphomicrobiales</taxon>
        <taxon>Lichenihabitantaceae</taxon>
        <taxon>Lichenifustis</taxon>
    </lineage>
</organism>
<dbReference type="GO" id="GO:0008483">
    <property type="term" value="F:transaminase activity"/>
    <property type="evidence" value="ECO:0007669"/>
    <property type="project" value="UniProtKB-KW"/>
</dbReference>
<dbReference type="RefSeq" id="WP_282584176.1">
    <property type="nucleotide sequence ID" value="NZ_JAMOIM010000003.1"/>
</dbReference>
<dbReference type="InterPro" id="IPR005814">
    <property type="entry name" value="Aminotrans_3"/>
</dbReference>
<dbReference type="PANTHER" id="PTHR43094">
    <property type="entry name" value="AMINOTRANSFERASE"/>
    <property type="match status" value="1"/>
</dbReference>
<comment type="similarity">
    <text evidence="2 6">Belongs to the class-III pyridoxal-phosphate-dependent aminotransferase family.</text>
</comment>
<evidence type="ECO:0000256" key="4">
    <source>
        <dbReference type="ARBA" id="ARBA00022679"/>
    </source>
</evidence>
<evidence type="ECO:0000256" key="1">
    <source>
        <dbReference type="ARBA" id="ARBA00001933"/>
    </source>
</evidence>
<dbReference type="FunFam" id="3.40.640.10:FF:000014">
    <property type="entry name" value="Adenosylmethionine-8-amino-7-oxononanoate aminotransferase, probable"/>
    <property type="match status" value="1"/>
</dbReference>
<dbReference type="InterPro" id="IPR015422">
    <property type="entry name" value="PyrdxlP-dep_Trfase_small"/>
</dbReference>